<dbReference type="OrthoDB" id="5389892at2759"/>
<feature type="region of interest" description="Disordered" evidence="1">
    <location>
        <begin position="1"/>
        <end position="88"/>
    </location>
</feature>
<keyword evidence="3" id="KW-1185">Reference proteome</keyword>
<gene>
    <name evidence="2" type="ORF">ASPZODRAFT_142719</name>
</gene>
<dbReference type="Pfam" id="PF08316">
    <property type="entry name" value="Pal1"/>
    <property type="match status" value="1"/>
</dbReference>
<name>A0A1L9SFS2_9EURO</name>
<accession>A0A1L9SFS2</accession>
<dbReference type="InterPro" id="IPR013226">
    <property type="entry name" value="Pal1"/>
</dbReference>
<dbReference type="GeneID" id="34611342"/>
<dbReference type="Proteomes" id="UP000184188">
    <property type="component" value="Unassembled WGS sequence"/>
</dbReference>
<feature type="compositionally biased region" description="Basic and acidic residues" evidence="1">
    <location>
        <begin position="51"/>
        <end position="68"/>
    </location>
</feature>
<evidence type="ECO:0008006" key="4">
    <source>
        <dbReference type="Google" id="ProtNLM"/>
    </source>
</evidence>
<dbReference type="PANTHER" id="PTHR28307">
    <property type="entry name" value="PROTEIN PAL1"/>
    <property type="match status" value="1"/>
</dbReference>
<protein>
    <recommendedName>
        <fullName evidence="4">Pal1 cell morphology protein</fullName>
    </recommendedName>
</protein>
<dbReference type="PANTHER" id="PTHR28307:SF1">
    <property type="entry name" value="PAL1 CELL MORPHOLOGY PROTEIN"/>
    <property type="match status" value="1"/>
</dbReference>
<evidence type="ECO:0000256" key="1">
    <source>
        <dbReference type="SAM" id="MobiDB-lite"/>
    </source>
</evidence>
<sequence>MAAATESQFLAGPAREFSNNNPYYHHASPSPSRYNLSLTRSNSVPSIFFPESREHQPVEPKRKQRDSTGTRGHRHHRSARHSRPKNTDVIDQLDDASAFQYHHEGPYDAALPRRNQDSKKSPIEALKDSHAEILKATPHDKLVDCLESHRPLDGVAFFPPGHTDRDGNTYDYEEGSNMMNDYGNFFRVPGLKFTEEDFKNDPFYNSPPPKPFTALKKALSIRRRKRSDTS</sequence>
<evidence type="ECO:0000313" key="2">
    <source>
        <dbReference type="EMBL" id="OJJ46090.1"/>
    </source>
</evidence>
<dbReference type="GO" id="GO:0005737">
    <property type="term" value="C:cytoplasm"/>
    <property type="evidence" value="ECO:0007669"/>
    <property type="project" value="TreeGrafter"/>
</dbReference>
<dbReference type="EMBL" id="KV878343">
    <property type="protein sequence ID" value="OJJ46090.1"/>
    <property type="molecule type" value="Genomic_DNA"/>
</dbReference>
<feature type="compositionally biased region" description="Basic residues" evidence="1">
    <location>
        <begin position="219"/>
        <end position="230"/>
    </location>
</feature>
<feature type="region of interest" description="Disordered" evidence="1">
    <location>
        <begin position="199"/>
        <end position="230"/>
    </location>
</feature>
<reference evidence="3" key="1">
    <citation type="journal article" date="2017" name="Genome Biol.">
        <title>Comparative genomics reveals high biological diversity and specific adaptations in the industrially and medically important fungal genus Aspergillus.</title>
        <authorList>
            <person name="de Vries R.P."/>
            <person name="Riley R."/>
            <person name="Wiebenga A."/>
            <person name="Aguilar-Osorio G."/>
            <person name="Amillis S."/>
            <person name="Uchima C.A."/>
            <person name="Anderluh G."/>
            <person name="Asadollahi M."/>
            <person name="Askin M."/>
            <person name="Barry K."/>
            <person name="Battaglia E."/>
            <person name="Bayram O."/>
            <person name="Benocci T."/>
            <person name="Braus-Stromeyer S.A."/>
            <person name="Caldana C."/>
            <person name="Canovas D."/>
            <person name="Cerqueira G.C."/>
            <person name="Chen F."/>
            <person name="Chen W."/>
            <person name="Choi C."/>
            <person name="Clum A."/>
            <person name="Dos Santos R.A."/>
            <person name="Damasio A.R."/>
            <person name="Diallinas G."/>
            <person name="Emri T."/>
            <person name="Fekete E."/>
            <person name="Flipphi M."/>
            <person name="Freyberg S."/>
            <person name="Gallo A."/>
            <person name="Gournas C."/>
            <person name="Habgood R."/>
            <person name="Hainaut M."/>
            <person name="Harispe M.L."/>
            <person name="Henrissat B."/>
            <person name="Hilden K.S."/>
            <person name="Hope R."/>
            <person name="Hossain A."/>
            <person name="Karabika E."/>
            <person name="Karaffa L."/>
            <person name="Karanyi Z."/>
            <person name="Krasevec N."/>
            <person name="Kuo A."/>
            <person name="Kusch H."/>
            <person name="LaButti K."/>
            <person name="Lagendijk E.L."/>
            <person name="Lapidus A."/>
            <person name="Levasseur A."/>
            <person name="Lindquist E."/>
            <person name="Lipzen A."/>
            <person name="Logrieco A.F."/>
            <person name="MacCabe A."/>
            <person name="Maekelae M.R."/>
            <person name="Malavazi I."/>
            <person name="Melin P."/>
            <person name="Meyer V."/>
            <person name="Mielnichuk N."/>
            <person name="Miskei M."/>
            <person name="Molnar A.P."/>
            <person name="Mule G."/>
            <person name="Ngan C.Y."/>
            <person name="Orejas M."/>
            <person name="Orosz E."/>
            <person name="Ouedraogo J.P."/>
            <person name="Overkamp K.M."/>
            <person name="Park H.-S."/>
            <person name="Perrone G."/>
            <person name="Piumi F."/>
            <person name="Punt P.J."/>
            <person name="Ram A.F."/>
            <person name="Ramon A."/>
            <person name="Rauscher S."/>
            <person name="Record E."/>
            <person name="Riano-Pachon D.M."/>
            <person name="Robert V."/>
            <person name="Roehrig J."/>
            <person name="Ruller R."/>
            <person name="Salamov A."/>
            <person name="Salih N.S."/>
            <person name="Samson R.A."/>
            <person name="Sandor E."/>
            <person name="Sanguinetti M."/>
            <person name="Schuetze T."/>
            <person name="Sepcic K."/>
            <person name="Shelest E."/>
            <person name="Sherlock G."/>
            <person name="Sophianopoulou V."/>
            <person name="Squina F.M."/>
            <person name="Sun H."/>
            <person name="Susca A."/>
            <person name="Todd R.B."/>
            <person name="Tsang A."/>
            <person name="Unkles S.E."/>
            <person name="van de Wiele N."/>
            <person name="van Rossen-Uffink D."/>
            <person name="Oliveira J.V."/>
            <person name="Vesth T.C."/>
            <person name="Visser J."/>
            <person name="Yu J.-H."/>
            <person name="Zhou M."/>
            <person name="Andersen M.R."/>
            <person name="Archer D.B."/>
            <person name="Baker S.E."/>
            <person name="Benoit I."/>
            <person name="Brakhage A.A."/>
            <person name="Braus G.H."/>
            <person name="Fischer R."/>
            <person name="Frisvad J.C."/>
            <person name="Goldman G.H."/>
            <person name="Houbraken J."/>
            <person name="Oakley B."/>
            <person name="Pocsi I."/>
            <person name="Scazzocchio C."/>
            <person name="Seiboth B."/>
            <person name="vanKuyk P.A."/>
            <person name="Wortman J."/>
            <person name="Dyer P.S."/>
            <person name="Grigoriev I.V."/>
        </authorList>
    </citation>
    <scope>NUCLEOTIDE SEQUENCE [LARGE SCALE GENOMIC DNA]</scope>
    <source>
        <strain evidence="3">CBS 506.65</strain>
    </source>
</reference>
<feature type="compositionally biased region" description="Polar residues" evidence="1">
    <location>
        <begin position="29"/>
        <end position="45"/>
    </location>
</feature>
<dbReference type="RefSeq" id="XP_022580600.1">
    <property type="nucleotide sequence ID" value="XM_022724877.1"/>
</dbReference>
<dbReference type="VEuPathDB" id="FungiDB:ASPZODRAFT_142719"/>
<dbReference type="AlphaFoldDB" id="A0A1L9SFS2"/>
<evidence type="ECO:0000313" key="3">
    <source>
        <dbReference type="Proteomes" id="UP000184188"/>
    </source>
</evidence>
<organism evidence="2 3">
    <name type="scientific">Penicilliopsis zonata CBS 506.65</name>
    <dbReference type="NCBI Taxonomy" id="1073090"/>
    <lineage>
        <taxon>Eukaryota</taxon>
        <taxon>Fungi</taxon>
        <taxon>Dikarya</taxon>
        <taxon>Ascomycota</taxon>
        <taxon>Pezizomycotina</taxon>
        <taxon>Eurotiomycetes</taxon>
        <taxon>Eurotiomycetidae</taxon>
        <taxon>Eurotiales</taxon>
        <taxon>Aspergillaceae</taxon>
        <taxon>Penicilliopsis</taxon>
    </lineage>
</organism>
<proteinExistence type="predicted"/>
<feature type="compositionally biased region" description="Basic residues" evidence="1">
    <location>
        <begin position="71"/>
        <end position="84"/>
    </location>
</feature>